<keyword evidence="2 3" id="KW-0413">Isomerase</keyword>
<dbReference type="PIRSF" id="PIRSF005384">
    <property type="entry name" value="RpiB_LacA_B"/>
    <property type="match status" value="1"/>
</dbReference>
<dbReference type="PANTHER" id="PTHR30345">
    <property type="entry name" value="RIBOSE-5-PHOSPHATE ISOMERASE B"/>
    <property type="match status" value="1"/>
</dbReference>
<dbReference type="Proteomes" id="UP001210261">
    <property type="component" value="Unassembled WGS sequence"/>
</dbReference>
<evidence type="ECO:0000313" key="4">
    <source>
        <dbReference type="Proteomes" id="UP001210261"/>
    </source>
</evidence>
<organism evidence="3 4">
    <name type="scientific">Helicobacter ibis</name>
    <dbReference type="NCBI Taxonomy" id="2962633"/>
    <lineage>
        <taxon>Bacteria</taxon>
        <taxon>Pseudomonadati</taxon>
        <taxon>Campylobacterota</taxon>
        <taxon>Epsilonproteobacteria</taxon>
        <taxon>Campylobacterales</taxon>
        <taxon>Helicobacteraceae</taxon>
        <taxon>Helicobacter</taxon>
    </lineage>
</organism>
<evidence type="ECO:0000313" key="3">
    <source>
        <dbReference type="EMBL" id="MDA3968249.1"/>
    </source>
</evidence>
<reference evidence="3 4" key="1">
    <citation type="submission" date="2023-01" db="EMBL/GenBank/DDBJ databases">
        <title>Description of Helicobacter ibis sp. nov. isolated from faecal droppings of black-faced ibis (Theristicus melanopis).</title>
        <authorList>
            <person name="Lopez-Cantillo M."/>
            <person name="Vidal-Veuthey B."/>
            <person name="Mella A."/>
            <person name="De La Haba R."/>
            <person name="Collado L."/>
        </authorList>
    </citation>
    <scope>NUCLEOTIDE SEQUENCE [LARGE SCALE GENOMIC DNA]</scope>
    <source>
        <strain evidence="3 4">A82</strain>
    </source>
</reference>
<sequence length="142" mass="15695">MTKIFIANDHAGFEFKNEILKILEILEMDIVDLGTNSSSSVDYPDFANILCKEVLNNQKSYGILICGSGIGMSIAANRHNGIRAALCNESLSAKLARKHNDANVLCLGARLIGLEMAREIIVAFLCTSFDGERHLRRIEKLK</sequence>
<dbReference type="PANTHER" id="PTHR30345:SF0">
    <property type="entry name" value="DNA DAMAGE-REPAIR_TOLERATION PROTEIN DRT102"/>
    <property type="match status" value="1"/>
</dbReference>
<evidence type="ECO:0000256" key="2">
    <source>
        <dbReference type="ARBA" id="ARBA00023235"/>
    </source>
</evidence>
<keyword evidence="4" id="KW-1185">Reference proteome</keyword>
<gene>
    <name evidence="3" type="primary">rpiB</name>
    <name evidence="3" type="ORF">PF021_01005</name>
</gene>
<dbReference type="NCBIfam" id="NF004051">
    <property type="entry name" value="PRK05571.1"/>
    <property type="match status" value="1"/>
</dbReference>
<name>A0ABT4VC19_9HELI</name>
<comment type="caution">
    <text evidence="3">The sequence shown here is derived from an EMBL/GenBank/DDBJ whole genome shotgun (WGS) entry which is preliminary data.</text>
</comment>
<dbReference type="Pfam" id="PF02502">
    <property type="entry name" value="LacAB_rpiB"/>
    <property type="match status" value="1"/>
</dbReference>
<dbReference type="InterPro" id="IPR004785">
    <property type="entry name" value="RpiB"/>
</dbReference>
<dbReference type="SUPFAM" id="SSF89623">
    <property type="entry name" value="Ribose/Galactose isomerase RpiB/AlsB"/>
    <property type="match status" value="1"/>
</dbReference>
<dbReference type="InterPro" id="IPR003500">
    <property type="entry name" value="RpiB_LacA_LacB"/>
</dbReference>
<dbReference type="EMBL" id="JAQHXR010000001">
    <property type="protein sequence ID" value="MDA3968249.1"/>
    <property type="molecule type" value="Genomic_DNA"/>
</dbReference>
<evidence type="ECO:0000256" key="1">
    <source>
        <dbReference type="ARBA" id="ARBA00008754"/>
    </source>
</evidence>
<protein>
    <submittedName>
        <fullName evidence="3">Ribose 5-phosphate isomerase B</fullName>
        <ecNumber evidence="3">5.3.1.6</ecNumber>
    </submittedName>
</protein>
<accession>A0ABT4VC19</accession>
<comment type="similarity">
    <text evidence="1">Belongs to the LacAB/RpiB family.</text>
</comment>
<dbReference type="Gene3D" id="3.40.1400.10">
    <property type="entry name" value="Sugar-phosphate isomerase, RpiB/LacA/LacB"/>
    <property type="match status" value="1"/>
</dbReference>
<dbReference type="RefSeq" id="WP_271020543.1">
    <property type="nucleotide sequence ID" value="NZ_JAQHXR010000001.1"/>
</dbReference>
<proteinExistence type="inferred from homology"/>
<dbReference type="InterPro" id="IPR036569">
    <property type="entry name" value="RpiB_LacA_LacB_sf"/>
</dbReference>
<dbReference type="NCBIfam" id="TIGR01120">
    <property type="entry name" value="rpiB"/>
    <property type="match status" value="1"/>
</dbReference>
<dbReference type="NCBIfam" id="TIGR00689">
    <property type="entry name" value="rpiB_lacA_lacB"/>
    <property type="match status" value="1"/>
</dbReference>
<dbReference type="GO" id="GO:0004751">
    <property type="term" value="F:ribose-5-phosphate isomerase activity"/>
    <property type="evidence" value="ECO:0007669"/>
    <property type="project" value="UniProtKB-EC"/>
</dbReference>
<dbReference type="EC" id="5.3.1.6" evidence="3"/>